<evidence type="ECO:0000313" key="1">
    <source>
        <dbReference type="Ensembl" id="ENSSGRP00000109477.1"/>
    </source>
</evidence>
<evidence type="ECO:0000313" key="2">
    <source>
        <dbReference type="Proteomes" id="UP000472262"/>
    </source>
</evidence>
<dbReference type="OMA" id="SIENWQV"/>
<dbReference type="InParanoid" id="A0A672T455"/>
<keyword evidence="2" id="KW-1185">Reference proteome</keyword>
<sequence length="87" mass="9687">SEDRAIWTVENLRNKATDILVHITDLVKRSKSQQFHGLMGRSSLQSAVSHISHLLSGNKGEIFVGFMGRRSTSGGSSLLCLEFYEFC</sequence>
<name>A0A672T455_SINGR</name>
<proteinExistence type="predicted"/>
<dbReference type="Ensembl" id="ENSSGRT00000116310.1">
    <property type="protein sequence ID" value="ENSSGRP00000109477.1"/>
    <property type="gene ID" value="ENSSGRG00000053917.1"/>
</dbReference>
<reference evidence="1" key="2">
    <citation type="submission" date="2025-09" db="UniProtKB">
        <authorList>
            <consortium name="Ensembl"/>
        </authorList>
    </citation>
    <scope>IDENTIFICATION</scope>
</reference>
<organism evidence="1 2">
    <name type="scientific">Sinocyclocheilus grahami</name>
    <name type="common">Dianchi golden-line fish</name>
    <name type="synonym">Barbus grahami</name>
    <dbReference type="NCBI Taxonomy" id="75366"/>
    <lineage>
        <taxon>Eukaryota</taxon>
        <taxon>Metazoa</taxon>
        <taxon>Chordata</taxon>
        <taxon>Craniata</taxon>
        <taxon>Vertebrata</taxon>
        <taxon>Euteleostomi</taxon>
        <taxon>Actinopterygii</taxon>
        <taxon>Neopterygii</taxon>
        <taxon>Teleostei</taxon>
        <taxon>Ostariophysi</taxon>
        <taxon>Cypriniformes</taxon>
        <taxon>Cyprinidae</taxon>
        <taxon>Cyprininae</taxon>
        <taxon>Sinocyclocheilus</taxon>
    </lineage>
</organism>
<dbReference type="AlphaFoldDB" id="A0A672T455"/>
<protein>
    <submittedName>
        <fullName evidence="1">Uncharacterized protein</fullName>
    </submittedName>
</protein>
<reference evidence="1" key="1">
    <citation type="submission" date="2025-08" db="UniProtKB">
        <authorList>
            <consortium name="Ensembl"/>
        </authorList>
    </citation>
    <scope>IDENTIFICATION</scope>
</reference>
<accession>A0A672T455</accession>
<dbReference type="Proteomes" id="UP000472262">
    <property type="component" value="Unassembled WGS sequence"/>
</dbReference>